<comment type="caution">
    <text evidence="4">The sequence shown here is derived from an EMBL/GenBank/DDBJ whole genome shotgun (WGS) entry which is preliminary data.</text>
</comment>
<dbReference type="Proteomes" id="UP000468687">
    <property type="component" value="Unassembled WGS sequence"/>
</dbReference>
<reference evidence="4 5" key="1">
    <citation type="journal article" date="2014" name="Int. J. Syst. Evol. Microbiol.">
        <title>Nocardioides zeae sp. nov., isolated from the stem of Zea mays.</title>
        <authorList>
            <person name="Glaeser S.P."/>
            <person name="McInroy J.A."/>
            <person name="Busse H.J."/>
            <person name="Kampfer P."/>
        </authorList>
    </citation>
    <scope>NUCLEOTIDE SEQUENCE [LARGE SCALE GENOMIC DNA]</scope>
    <source>
        <strain evidence="4 5">JCM 30728</strain>
    </source>
</reference>
<dbReference type="GO" id="GO:0016491">
    <property type="term" value="F:oxidoreductase activity"/>
    <property type="evidence" value="ECO:0007669"/>
    <property type="project" value="UniProtKB-KW"/>
</dbReference>
<feature type="domain" description="Nitroreductase" evidence="3">
    <location>
        <begin position="81"/>
        <end position="168"/>
    </location>
</feature>
<protein>
    <submittedName>
        <fullName evidence="4">Nitroreductase</fullName>
    </submittedName>
</protein>
<organism evidence="4 5">
    <name type="scientific">Nocardioides zeae</name>
    <dbReference type="NCBI Taxonomy" id="1457234"/>
    <lineage>
        <taxon>Bacteria</taxon>
        <taxon>Bacillati</taxon>
        <taxon>Actinomycetota</taxon>
        <taxon>Actinomycetes</taxon>
        <taxon>Propionibacteriales</taxon>
        <taxon>Nocardioidaceae</taxon>
        <taxon>Nocardioides</taxon>
    </lineage>
</organism>
<dbReference type="EMBL" id="JAAGXA010000004">
    <property type="protein sequence ID" value="NEN78201.1"/>
    <property type="molecule type" value="Genomic_DNA"/>
</dbReference>
<dbReference type="PANTHER" id="PTHR43673:SF10">
    <property type="entry name" value="NADH DEHYDROGENASE_NAD(P)H NITROREDUCTASE XCC3605-RELATED"/>
    <property type="match status" value="1"/>
</dbReference>
<accession>A0A6P0HHX8</accession>
<dbReference type="SUPFAM" id="SSF55469">
    <property type="entry name" value="FMN-dependent nitroreductase-like"/>
    <property type="match status" value="1"/>
</dbReference>
<proteinExistence type="inferred from homology"/>
<dbReference type="InterPro" id="IPR000415">
    <property type="entry name" value="Nitroreductase-like"/>
</dbReference>
<dbReference type="Gene3D" id="3.40.109.10">
    <property type="entry name" value="NADH Oxidase"/>
    <property type="match status" value="1"/>
</dbReference>
<gene>
    <name evidence="4" type="ORF">G3T38_07920</name>
</gene>
<comment type="similarity">
    <text evidence="1">Belongs to the nitroreductase family.</text>
</comment>
<dbReference type="Pfam" id="PF00881">
    <property type="entry name" value="Nitroreductase"/>
    <property type="match status" value="2"/>
</dbReference>
<dbReference type="RefSeq" id="WP_163771649.1">
    <property type="nucleotide sequence ID" value="NZ_JAAGXA010000004.1"/>
</dbReference>
<evidence type="ECO:0000259" key="3">
    <source>
        <dbReference type="Pfam" id="PF00881"/>
    </source>
</evidence>
<evidence type="ECO:0000313" key="4">
    <source>
        <dbReference type="EMBL" id="NEN78201.1"/>
    </source>
</evidence>
<feature type="domain" description="Nitroreductase" evidence="3">
    <location>
        <begin position="24"/>
        <end position="71"/>
    </location>
</feature>
<sequence length="210" mass="21903">MSVTQETPVRAPRPGAEVLAEPMRSRWSPAVFATDVPVGDDELAGMLTAAAWAPSTGNTQPWAYVVTRAGTAAYDAVIASLSNGNSGWVPTAPVVIVAAALVGEWEGRKGMGDYALYDLGQSVAHLTLQAQAVGLHTHQFAGFDHEAAAAALGIPEAYRPMVGIAVGRLGGDEHVARATEGDVARHTKDRTRRGASEVGYDGVWGTPFPG</sequence>
<dbReference type="InterPro" id="IPR029479">
    <property type="entry name" value="Nitroreductase"/>
</dbReference>
<name>A0A6P0HHX8_9ACTN</name>
<keyword evidence="5" id="KW-1185">Reference proteome</keyword>
<evidence type="ECO:0000256" key="1">
    <source>
        <dbReference type="ARBA" id="ARBA00007118"/>
    </source>
</evidence>
<keyword evidence="2" id="KW-0560">Oxidoreductase</keyword>
<evidence type="ECO:0000313" key="5">
    <source>
        <dbReference type="Proteomes" id="UP000468687"/>
    </source>
</evidence>
<dbReference type="AlphaFoldDB" id="A0A6P0HHX8"/>
<dbReference type="PANTHER" id="PTHR43673">
    <property type="entry name" value="NAD(P)H NITROREDUCTASE YDGI-RELATED"/>
    <property type="match status" value="1"/>
</dbReference>
<evidence type="ECO:0000256" key="2">
    <source>
        <dbReference type="ARBA" id="ARBA00023002"/>
    </source>
</evidence>